<keyword evidence="2" id="KW-0678">Repressor</keyword>
<gene>
    <name evidence="8" type="ORF">FEZ08_00700</name>
</gene>
<evidence type="ECO:0000256" key="4">
    <source>
        <dbReference type="ARBA" id="ARBA00023015"/>
    </source>
</evidence>
<keyword evidence="7" id="KW-0479">Metal-binding</keyword>
<dbReference type="Gene3D" id="3.30.1490.190">
    <property type="match status" value="1"/>
</dbReference>
<comment type="cofactor">
    <cofactor evidence="7">
        <name>Zn(2+)</name>
        <dbReference type="ChEBI" id="CHEBI:29105"/>
    </cofactor>
    <text evidence="7">Binds 1 zinc ion per subunit.</text>
</comment>
<evidence type="ECO:0000313" key="8">
    <source>
        <dbReference type="EMBL" id="TLG77170.1"/>
    </source>
</evidence>
<comment type="similarity">
    <text evidence="1">Belongs to the Fur family.</text>
</comment>
<keyword evidence="6" id="KW-0804">Transcription</keyword>
<dbReference type="PANTHER" id="PTHR33202">
    <property type="entry name" value="ZINC UPTAKE REGULATION PROTEIN"/>
    <property type="match status" value="1"/>
</dbReference>
<evidence type="ECO:0000256" key="3">
    <source>
        <dbReference type="ARBA" id="ARBA00022833"/>
    </source>
</evidence>
<keyword evidence="4" id="KW-0805">Transcription regulation</keyword>
<dbReference type="Pfam" id="PF01475">
    <property type="entry name" value="FUR"/>
    <property type="match status" value="1"/>
</dbReference>
<proteinExistence type="inferred from homology"/>
<name>A0A5R8QHL5_9FIRM</name>
<dbReference type="InterPro" id="IPR043135">
    <property type="entry name" value="Fur_C"/>
</dbReference>
<dbReference type="InterPro" id="IPR036388">
    <property type="entry name" value="WH-like_DNA-bd_sf"/>
</dbReference>
<dbReference type="GO" id="GO:1900376">
    <property type="term" value="P:regulation of secondary metabolite biosynthetic process"/>
    <property type="evidence" value="ECO:0007669"/>
    <property type="project" value="TreeGrafter"/>
</dbReference>
<dbReference type="RefSeq" id="WP_138189779.1">
    <property type="nucleotide sequence ID" value="NZ_VBWP01000001.1"/>
</dbReference>
<evidence type="ECO:0000256" key="7">
    <source>
        <dbReference type="PIRSR" id="PIRSR602481-1"/>
    </source>
</evidence>
<evidence type="ECO:0000313" key="9">
    <source>
        <dbReference type="Proteomes" id="UP000306912"/>
    </source>
</evidence>
<reference evidence="8 9" key="1">
    <citation type="submission" date="2019-05" db="EMBL/GenBank/DDBJ databases">
        <title>Culicoidintestinum kansasii gen. nov., sp. nov. from the gastrointestinal tract of the biting midge, Culicoides sonorensis.</title>
        <authorList>
            <person name="Neupane S."/>
            <person name="Ghosh A."/>
            <person name="Gunther S."/>
            <person name="Martin K."/>
            <person name="Zurek L."/>
        </authorList>
    </citation>
    <scope>NUCLEOTIDE SEQUENCE [LARGE SCALE GENOMIC DNA]</scope>
    <source>
        <strain evidence="8 9">CS-1</strain>
    </source>
</reference>
<dbReference type="EMBL" id="VBWP01000001">
    <property type="protein sequence ID" value="TLG77170.1"/>
    <property type="molecule type" value="Genomic_DNA"/>
</dbReference>
<feature type="binding site" evidence="7">
    <location>
        <position position="138"/>
    </location>
    <ligand>
        <name>Zn(2+)</name>
        <dbReference type="ChEBI" id="CHEBI:29105"/>
    </ligand>
</feature>
<evidence type="ECO:0000256" key="5">
    <source>
        <dbReference type="ARBA" id="ARBA00023125"/>
    </source>
</evidence>
<dbReference type="InParanoid" id="A0A5R8QHL5"/>
<dbReference type="InterPro" id="IPR002481">
    <property type="entry name" value="FUR"/>
</dbReference>
<dbReference type="CDD" id="cd07153">
    <property type="entry name" value="Fur_like"/>
    <property type="match status" value="1"/>
</dbReference>
<feature type="binding site" evidence="7">
    <location>
        <position position="135"/>
    </location>
    <ligand>
        <name>Zn(2+)</name>
        <dbReference type="ChEBI" id="CHEBI:29105"/>
    </ligand>
</feature>
<dbReference type="SUPFAM" id="SSF46785">
    <property type="entry name" value="Winged helix' DNA-binding domain"/>
    <property type="match status" value="1"/>
</dbReference>
<evidence type="ECO:0000256" key="2">
    <source>
        <dbReference type="ARBA" id="ARBA00022491"/>
    </source>
</evidence>
<evidence type="ECO:0000256" key="6">
    <source>
        <dbReference type="ARBA" id="ARBA00023163"/>
    </source>
</evidence>
<protein>
    <submittedName>
        <fullName evidence="8">Transcriptional repressor</fullName>
    </submittedName>
</protein>
<dbReference type="PANTHER" id="PTHR33202:SF8">
    <property type="entry name" value="PEROXIDE-RESPONSIVE REPRESSOR PERR"/>
    <property type="match status" value="1"/>
</dbReference>
<dbReference type="AlphaFoldDB" id="A0A5R8QHL5"/>
<keyword evidence="3 7" id="KW-0862">Zinc</keyword>
<organism evidence="8 9">
    <name type="scientific">Culicoidibacter larvae</name>
    <dbReference type="NCBI Taxonomy" id="2579976"/>
    <lineage>
        <taxon>Bacteria</taxon>
        <taxon>Bacillati</taxon>
        <taxon>Bacillota</taxon>
        <taxon>Culicoidibacteria</taxon>
        <taxon>Culicoidibacterales</taxon>
        <taxon>Culicoidibacteraceae</taxon>
        <taxon>Culicoidibacter</taxon>
    </lineage>
</organism>
<keyword evidence="9" id="KW-1185">Reference proteome</keyword>
<dbReference type="GO" id="GO:0008270">
    <property type="term" value="F:zinc ion binding"/>
    <property type="evidence" value="ECO:0007669"/>
    <property type="project" value="TreeGrafter"/>
</dbReference>
<dbReference type="Proteomes" id="UP000306912">
    <property type="component" value="Unassembled WGS sequence"/>
</dbReference>
<feature type="binding site" evidence="7">
    <location>
        <position position="98"/>
    </location>
    <ligand>
        <name>Zn(2+)</name>
        <dbReference type="ChEBI" id="CHEBI:29105"/>
    </ligand>
</feature>
<keyword evidence="5" id="KW-0238">DNA-binding</keyword>
<dbReference type="InterPro" id="IPR036390">
    <property type="entry name" value="WH_DNA-bd_sf"/>
</dbReference>
<dbReference type="OrthoDB" id="8659436at2"/>
<dbReference type="GO" id="GO:0045892">
    <property type="term" value="P:negative regulation of DNA-templated transcription"/>
    <property type="evidence" value="ECO:0007669"/>
    <property type="project" value="TreeGrafter"/>
</dbReference>
<sequence length="141" mass="16641">MRTIPSRSEIEQILREKEIRPSYARVRILEYFYKNHNHPSVGMIYDELHPYIPSLSKTTVYNTLNLFIEHKIIEALGIDLNELRYDIYQQTTHGHFKCESCQKIFDVDLKIDDQISKDLSGFEITEKNIQFKGLCPDCKNT</sequence>
<evidence type="ECO:0000256" key="1">
    <source>
        <dbReference type="ARBA" id="ARBA00007957"/>
    </source>
</evidence>
<accession>A0A5R8QHL5</accession>
<feature type="binding site" evidence="7">
    <location>
        <position position="101"/>
    </location>
    <ligand>
        <name>Zn(2+)</name>
        <dbReference type="ChEBI" id="CHEBI:29105"/>
    </ligand>
</feature>
<comment type="caution">
    <text evidence="8">The sequence shown here is derived from an EMBL/GenBank/DDBJ whole genome shotgun (WGS) entry which is preliminary data.</text>
</comment>
<dbReference type="GO" id="GO:0000976">
    <property type="term" value="F:transcription cis-regulatory region binding"/>
    <property type="evidence" value="ECO:0007669"/>
    <property type="project" value="TreeGrafter"/>
</dbReference>
<dbReference type="GO" id="GO:0003700">
    <property type="term" value="F:DNA-binding transcription factor activity"/>
    <property type="evidence" value="ECO:0007669"/>
    <property type="project" value="InterPro"/>
</dbReference>
<dbReference type="Gene3D" id="1.10.10.10">
    <property type="entry name" value="Winged helix-like DNA-binding domain superfamily/Winged helix DNA-binding domain"/>
    <property type="match status" value="1"/>
</dbReference>